<dbReference type="EMBL" id="CP011034">
    <property type="protein sequence ID" value="ALS31796.1"/>
    <property type="molecule type" value="Genomic_DNA"/>
</dbReference>
<feature type="transmembrane region" description="Helical" evidence="6">
    <location>
        <begin position="286"/>
        <end position="312"/>
    </location>
</feature>
<proteinExistence type="predicted"/>
<evidence type="ECO:0000256" key="3">
    <source>
        <dbReference type="ARBA" id="ARBA00022692"/>
    </source>
</evidence>
<gene>
    <name evidence="7" type="ORF">PTRA_a0438</name>
</gene>
<evidence type="ECO:0008006" key="9">
    <source>
        <dbReference type="Google" id="ProtNLM"/>
    </source>
</evidence>
<feature type="transmembrane region" description="Helical" evidence="6">
    <location>
        <begin position="324"/>
        <end position="347"/>
    </location>
</feature>
<reference evidence="7 8" key="1">
    <citation type="submission" date="2015-03" db="EMBL/GenBank/DDBJ databases">
        <authorList>
            <person name="Murphy D."/>
        </authorList>
    </citation>
    <scope>NUCLEOTIDE SEQUENCE [LARGE SCALE GENOMIC DNA]</scope>
    <source>
        <strain evidence="7 8">KMM 520</strain>
    </source>
</reference>
<feature type="transmembrane region" description="Helical" evidence="6">
    <location>
        <begin position="7"/>
        <end position="26"/>
    </location>
</feature>
<organism evidence="7">
    <name type="scientific">Pseudoalteromonas translucida KMM 520</name>
    <dbReference type="NCBI Taxonomy" id="1315283"/>
    <lineage>
        <taxon>Bacteria</taxon>
        <taxon>Pseudomonadati</taxon>
        <taxon>Pseudomonadota</taxon>
        <taxon>Gammaproteobacteria</taxon>
        <taxon>Alteromonadales</taxon>
        <taxon>Pseudoalteromonadaceae</taxon>
        <taxon>Pseudoalteromonas</taxon>
    </lineage>
</organism>
<evidence type="ECO:0000313" key="7">
    <source>
        <dbReference type="EMBL" id="ALS31796.1"/>
    </source>
</evidence>
<feature type="transmembrane region" description="Helical" evidence="6">
    <location>
        <begin position="75"/>
        <end position="97"/>
    </location>
</feature>
<feature type="transmembrane region" description="Helical" evidence="6">
    <location>
        <begin position="144"/>
        <end position="161"/>
    </location>
</feature>
<comment type="subcellular location">
    <subcellularLocation>
        <location evidence="1">Cell membrane</location>
        <topology evidence="1">Multi-pass membrane protein</topology>
    </subcellularLocation>
</comment>
<accession>A0A0U2MMF0</accession>
<keyword evidence="2" id="KW-1003">Cell membrane</keyword>
<sequence>MVVNTIFAFFIKVLSAAISFLGNMLVTRSLSLESSGGYFIALSVVTFLTPFCALGMNNYMLREVATGSAKRTDTLILNSICISFALGGLGAIFISLFANQITSTLFNVSSLGKTLSLFAFALPFFVTSILISHILQGFGYLKKALFLSGPLLYTFLIVLILTFKPDNNIDIAFFYLSSCICVFLISIYQIKGSLKGTKLLSKRITRVLINKSKNLMVVEVLAVITLTLTTFYLAFFSNSKEVAIFSVAVKISTLVAFVLFALNRVSAHSFSKLYYEKNIIKLRENYFKFLLFSVVLCLPFLFFLLLYPSFFLNFFGGEFKQGKVVLQILALSQLFVVCSGTSIYLLIMTGLDAHHRRNILVSFIISAAIGAPLVNYLGGTGAAIMILTNNCILFFLTIFSVFNSKVLSFNGKA</sequence>
<dbReference type="KEGG" id="ptn:PTRA_a0438"/>
<feature type="transmembrane region" description="Helical" evidence="6">
    <location>
        <begin position="38"/>
        <end position="55"/>
    </location>
</feature>
<keyword evidence="4 6" id="KW-1133">Transmembrane helix</keyword>
<feature type="transmembrane region" description="Helical" evidence="6">
    <location>
        <begin position="215"/>
        <end position="236"/>
    </location>
</feature>
<name>A0A0U2MMF0_9GAMM</name>
<dbReference type="GO" id="GO:0005886">
    <property type="term" value="C:plasma membrane"/>
    <property type="evidence" value="ECO:0007669"/>
    <property type="project" value="UniProtKB-SubCell"/>
</dbReference>
<dbReference type="AlphaFoldDB" id="A0A0U2MMF0"/>
<evidence type="ECO:0000256" key="2">
    <source>
        <dbReference type="ARBA" id="ARBA00022475"/>
    </source>
</evidence>
<dbReference type="PANTHER" id="PTHR30250">
    <property type="entry name" value="PST FAMILY PREDICTED COLANIC ACID TRANSPORTER"/>
    <property type="match status" value="1"/>
</dbReference>
<dbReference type="InterPro" id="IPR002797">
    <property type="entry name" value="Polysacc_synth"/>
</dbReference>
<keyword evidence="5 6" id="KW-0472">Membrane</keyword>
<feature type="transmembrane region" description="Helical" evidence="6">
    <location>
        <begin position="242"/>
        <end position="265"/>
    </location>
</feature>
<feature type="transmembrane region" description="Helical" evidence="6">
    <location>
        <begin position="359"/>
        <end position="377"/>
    </location>
</feature>
<protein>
    <recommendedName>
        <fullName evidence="9">Polysaccharide biosynthesis protein C-terminal domain-containing protein</fullName>
    </recommendedName>
</protein>
<evidence type="ECO:0000313" key="8">
    <source>
        <dbReference type="Proteomes" id="UP000065261"/>
    </source>
</evidence>
<dbReference type="Pfam" id="PF01943">
    <property type="entry name" value="Polysacc_synt"/>
    <property type="match status" value="1"/>
</dbReference>
<dbReference type="PATRIC" id="fig|1315283.4.peg.390"/>
<keyword evidence="3 6" id="KW-0812">Transmembrane</keyword>
<evidence type="ECO:0000256" key="6">
    <source>
        <dbReference type="SAM" id="Phobius"/>
    </source>
</evidence>
<evidence type="ECO:0000256" key="1">
    <source>
        <dbReference type="ARBA" id="ARBA00004651"/>
    </source>
</evidence>
<evidence type="ECO:0000256" key="4">
    <source>
        <dbReference type="ARBA" id="ARBA00022989"/>
    </source>
</evidence>
<feature type="transmembrane region" description="Helical" evidence="6">
    <location>
        <begin position="383"/>
        <end position="402"/>
    </location>
</feature>
<feature type="transmembrane region" description="Helical" evidence="6">
    <location>
        <begin position="173"/>
        <end position="194"/>
    </location>
</feature>
<evidence type="ECO:0000256" key="5">
    <source>
        <dbReference type="ARBA" id="ARBA00023136"/>
    </source>
</evidence>
<dbReference type="PANTHER" id="PTHR30250:SF11">
    <property type="entry name" value="O-ANTIGEN TRANSPORTER-RELATED"/>
    <property type="match status" value="1"/>
</dbReference>
<feature type="transmembrane region" description="Helical" evidence="6">
    <location>
        <begin position="117"/>
        <end position="135"/>
    </location>
</feature>
<dbReference type="OrthoDB" id="5785171at2"/>
<dbReference type="InterPro" id="IPR050833">
    <property type="entry name" value="Poly_Biosynth_Transport"/>
</dbReference>
<dbReference type="RefSeq" id="WP_058372482.1">
    <property type="nucleotide sequence ID" value="NZ_CP011034.1"/>
</dbReference>
<dbReference type="Proteomes" id="UP000065261">
    <property type="component" value="Chromosome I"/>
</dbReference>